<reference evidence="2" key="1">
    <citation type="journal article" date="2014" name="Int. J. Syst. Evol. Microbiol.">
        <title>Complete genome sequence of Corynebacterium casei LMG S-19264T (=DSM 44701T), isolated from a smear-ripened cheese.</title>
        <authorList>
            <consortium name="US DOE Joint Genome Institute (JGI-PGF)"/>
            <person name="Walter F."/>
            <person name="Albersmeier A."/>
            <person name="Kalinowski J."/>
            <person name="Ruckert C."/>
        </authorList>
    </citation>
    <scope>NUCLEOTIDE SEQUENCE</scope>
    <source>
        <strain evidence="2">CGMCC 1.15725</strain>
    </source>
</reference>
<comment type="caution">
    <text evidence="2">The sequence shown here is derived from an EMBL/GenBank/DDBJ whole genome shotgun (WGS) entry which is preliminary data.</text>
</comment>
<dbReference type="Gene3D" id="1.10.10.10">
    <property type="entry name" value="Winged helix-like DNA-binding domain superfamily/Winged helix DNA-binding domain"/>
    <property type="match status" value="1"/>
</dbReference>
<feature type="domain" description="HTH marR-type" evidence="1">
    <location>
        <begin position="51"/>
        <end position="116"/>
    </location>
</feature>
<gene>
    <name evidence="2" type="ORF">GCM10011611_51990</name>
</gene>
<evidence type="ECO:0000259" key="1">
    <source>
        <dbReference type="Pfam" id="PF13463"/>
    </source>
</evidence>
<protein>
    <submittedName>
        <fullName evidence="2">Transcriptional regulator</fullName>
    </submittedName>
</protein>
<accession>A0A8J2YY14</accession>
<dbReference type="PIRSF" id="PIRSF036158">
    <property type="entry name" value="UCP036158_MarR"/>
    <property type="match status" value="1"/>
</dbReference>
<dbReference type="SUPFAM" id="SSF46785">
    <property type="entry name" value="Winged helix' DNA-binding domain"/>
    <property type="match status" value="1"/>
</dbReference>
<dbReference type="InterPro" id="IPR036388">
    <property type="entry name" value="WH-like_DNA-bd_sf"/>
</dbReference>
<dbReference type="InterPro" id="IPR014601">
    <property type="entry name" value="Trans_reg_MarR_HTH"/>
</dbReference>
<dbReference type="GO" id="GO:0003700">
    <property type="term" value="F:DNA-binding transcription factor activity"/>
    <property type="evidence" value="ECO:0007669"/>
    <property type="project" value="InterPro"/>
</dbReference>
<name>A0A8J2YY14_9PROT</name>
<keyword evidence="3" id="KW-1185">Reference proteome</keyword>
<reference evidence="2" key="2">
    <citation type="submission" date="2020-09" db="EMBL/GenBank/DDBJ databases">
        <authorList>
            <person name="Sun Q."/>
            <person name="Zhou Y."/>
        </authorList>
    </citation>
    <scope>NUCLEOTIDE SEQUENCE</scope>
    <source>
        <strain evidence="2">CGMCC 1.15725</strain>
    </source>
</reference>
<dbReference type="InterPro" id="IPR036390">
    <property type="entry name" value="WH_DNA-bd_sf"/>
</dbReference>
<organism evidence="2 3">
    <name type="scientific">Aliidongia dinghuensis</name>
    <dbReference type="NCBI Taxonomy" id="1867774"/>
    <lineage>
        <taxon>Bacteria</taxon>
        <taxon>Pseudomonadati</taxon>
        <taxon>Pseudomonadota</taxon>
        <taxon>Alphaproteobacteria</taxon>
        <taxon>Rhodospirillales</taxon>
        <taxon>Dongiaceae</taxon>
        <taxon>Aliidongia</taxon>
    </lineage>
</organism>
<dbReference type="AlphaFoldDB" id="A0A8J2YY14"/>
<proteinExistence type="predicted"/>
<evidence type="ECO:0000313" key="3">
    <source>
        <dbReference type="Proteomes" id="UP000646365"/>
    </source>
</evidence>
<dbReference type="Proteomes" id="UP000646365">
    <property type="component" value="Unassembled WGS sequence"/>
</dbReference>
<sequence length="168" mass="18317">MTKRDYIVSSAHLADPGAEELSEFEFGLILVHNAFERWIVRCMTAAGYPDLSKIDILVLHSIHHRGRPKRLADLCFVLNIEDSHVVNYALRKLTQLGLVARARPGKEVFYATTAAGDDACARYRAVRQSCLLAVPTPPLGEAGLGETAGLLRALSGLYDQAARAATSL</sequence>
<dbReference type="InterPro" id="IPR000835">
    <property type="entry name" value="HTH_MarR-typ"/>
</dbReference>
<dbReference type="EMBL" id="BMJQ01000016">
    <property type="protein sequence ID" value="GGF39229.1"/>
    <property type="molecule type" value="Genomic_DNA"/>
</dbReference>
<dbReference type="Pfam" id="PF13463">
    <property type="entry name" value="HTH_27"/>
    <property type="match status" value="1"/>
</dbReference>
<dbReference type="RefSeq" id="WP_189051088.1">
    <property type="nucleotide sequence ID" value="NZ_BMJQ01000016.1"/>
</dbReference>
<evidence type="ECO:0000313" key="2">
    <source>
        <dbReference type="EMBL" id="GGF39229.1"/>
    </source>
</evidence>